<evidence type="ECO:0000256" key="6">
    <source>
        <dbReference type="ARBA" id="ARBA00022741"/>
    </source>
</evidence>
<dbReference type="EMBL" id="JAFHKP010000015">
    <property type="protein sequence ID" value="KAG5482778.1"/>
    <property type="molecule type" value="Genomic_DNA"/>
</dbReference>
<dbReference type="UniPathway" id="UPA00057">
    <property type="reaction ID" value="UER00099"/>
</dbReference>
<dbReference type="InterPro" id="IPR014721">
    <property type="entry name" value="Ribsml_uS5_D2-typ_fold_subgr"/>
</dbReference>
<dbReference type="InterPro" id="IPR020568">
    <property type="entry name" value="Ribosomal_Su5_D2-typ_SF"/>
</dbReference>
<dbReference type="GO" id="GO:0005777">
    <property type="term" value="C:peroxisome"/>
    <property type="evidence" value="ECO:0007669"/>
    <property type="project" value="TreeGrafter"/>
</dbReference>
<accession>A0A836HK34</accession>
<keyword evidence="11" id="KW-0753">Steroid metabolism</keyword>
<evidence type="ECO:0000256" key="3">
    <source>
        <dbReference type="ARBA" id="ARBA00012958"/>
    </source>
</evidence>
<comment type="pathway">
    <text evidence="1">Isoprenoid biosynthesis; isopentenyl diphosphate biosynthesis via mevalonate pathway; isopentenyl diphosphate from (R)-mevalonate: step 2/3.</text>
</comment>
<proteinExistence type="inferred from homology"/>
<dbReference type="PANTHER" id="PTHR31814:SF2">
    <property type="entry name" value="PHOSPHOMEVALONATE KINASE"/>
    <property type="match status" value="1"/>
</dbReference>
<sequence length="462" mass="49529">MPSTMEASAPGKVLILGGYLIVEPCTPANIGISIGVNARFTTRIVKAQPATAAASGRTVVHVNSPQFHQWFCFAAKTSATGTVAVKQTEGPRSPFIFYAILYSLAAAQSLGSNTDGEIWMELLADNDFYSQRNYLESQGKEVNVANLRALPPHLPLVGAVSKTGLGSSAAMTTSIVACLCYHFDASRCSHEYVHRIAQIAHSVTQGKIGSGFDVYTAIYGTCAYRRFTASRVSMMMECAQQPTSVQVEALRQCVNMGEVWVPHESFRLPPGVKLVLGDVHQGGSSTPGMVAKVMAWHKSVADTPDNLWEQLRRNNEAYIAALRRMIDEAAAKPDDYAAAMMVLQQVPSLPLFAADSEVARCIVEASRCAARSRALLREMGVAAEVKVEPMELKGLLDETAALPGVLAVGCPGAGGYDAIFALVLGEGCAVAVEAFWEHYATMSVCPLLAREDTRGLLITPPI</sequence>
<dbReference type="KEGG" id="lenr:94173984"/>
<dbReference type="InterPro" id="IPR006204">
    <property type="entry name" value="GHMP_kinase_N_dom"/>
</dbReference>
<dbReference type="GO" id="GO:0004631">
    <property type="term" value="F:phosphomevalonate kinase activity"/>
    <property type="evidence" value="ECO:0007669"/>
    <property type="project" value="UniProtKB-EC"/>
</dbReference>
<dbReference type="InterPro" id="IPR035102">
    <property type="entry name" value="Phosphomevalonate_kinase"/>
</dbReference>
<dbReference type="Proteomes" id="UP000674179">
    <property type="component" value="Chromosome 15"/>
</dbReference>
<evidence type="ECO:0000256" key="5">
    <source>
        <dbReference type="ARBA" id="ARBA00022679"/>
    </source>
</evidence>
<keyword evidence="14" id="KW-1185">Reference proteome</keyword>
<evidence type="ECO:0000256" key="7">
    <source>
        <dbReference type="ARBA" id="ARBA00022777"/>
    </source>
</evidence>
<dbReference type="PIRSF" id="PIRSF017288">
    <property type="entry name" value="PMK_GHMP_euk"/>
    <property type="match status" value="1"/>
</dbReference>
<comment type="similarity">
    <text evidence="2">Belongs to the GHMP kinase family. Mevalonate kinase subfamily.</text>
</comment>
<feature type="domain" description="GHMP kinase N-terminal" evidence="12">
    <location>
        <begin position="162"/>
        <end position="220"/>
    </location>
</feature>
<dbReference type="GO" id="GO:0005524">
    <property type="term" value="F:ATP binding"/>
    <property type="evidence" value="ECO:0007669"/>
    <property type="project" value="UniProtKB-KW"/>
</dbReference>
<keyword evidence="8" id="KW-0067">ATP-binding</keyword>
<keyword evidence="6" id="KW-0547">Nucleotide-binding</keyword>
<evidence type="ECO:0000256" key="2">
    <source>
        <dbReference type="ARBA" id="ARBA00006495"/>
    </source>
</evidence>
<dbReference type="SUPFAM" id="SSF54211">
    <property type="entry name" value="Ribosomal protein S5 domain 2-like"/>
    <property type="match status" value="1"/>
</dbReference>
<dbReference type="GO" id="GO:0010142">
    <property type="term" value="P:farnesyl diphosphate biosynthetic process, mevalonate pathway"/>
    <property type="evidence" value="ECO:0007669"/>
    <property type="project" value="TreeGrafter"/>
</dbReference>
<dbReference type="Pfam" id="PF00288">
    <property type="entry name" value="GHMP_kinases_N"/>
    <property type="match status" value="1"/>
</dbReference>
<dbReference type="GeneID" id="94173984"/>
<dbReference type="RefSeq" id="XP_067694468.1">
    <property type="nucleotide sequence ID" value="XM_067838474.1"/>
</dbReference>
<keyword evidence="4" id="KW-0444">Lipid biosynthesis</keyword>
<keyword evidence="7" id="KW-0418">Kinase</keyword>
<dbReference type="OrthoDB" id="10262935at2759"/>
<evidence type="ECO:0000256" key="9">
    <source>
        <dbReference type="ARBA" id="ARBA00022955"/>
    </source>
</evidence>
<dbReference type="Gene3D" id="3.30.230.10">
    <property type="match status" value="1"/>
</dbReference>
<gene>
    <name evidence="13" type="ORF">CUR178_06820</name>
</gene>
<dbReference type="GO" id="GO:0006694">
    <property type="term" value="P:steroid biosynthetic process"/>
    <property type="evidence" value="ECO:0007669"/>
    <property type="project" value="UniProtKB-KW"/>
</dbReference>
<evidence type="ECO:0000256" key="1">
    <source>
        <dbReference type="ARBA" id="ARBA00005017"/>
    </source>
</evidence>
<evidence type="ECO:0000259" key="12">
    <source>
        <dbReference type="Pfam" id="PF00288"/>
    </source>
</evidence>
<evidence type="ECO:0000256" key="4">
    <source>
        <dbReference type="ARBA" id="ARBA00022516"/>
    </source>
</evidence>
<keyword evidence="9" id="KW-0752">Steroid biosynthesis</keyword>
<evidence type="ECO:0000313" key="13">
    <source>
        <dbReference type="EMBL" id="KAG5482778.1"/>
    </source>
</evidence>
<keyword evidence="10" id="KW-0443">Lipid metabolism</keyword>
<dbReference type="InterPro" id="IPR016005">
    <property type="entry name" value="Erg8"/>
</dbReference>
<reference evidence="13 14" key="1">
    <citation type="submission" date="2021-02" db="EMBL/GenBank/DDBJ databases">
        <title>Leishmania (Mundinia) enrietti genome sequencing and assembly.</title>
        <authorList>
            <person name="Almutairi H."/>
            <person name="Gatherer D."/>
        </authorList>
    </citation>
    <scope>NUCLEOTIDE SEQUENCE [LARGE SCALE GENOMIC DNA]</scope>
    <source>
        <strain evidence="13">CUR178</strain>
    </source>
</reference>
<dbReference type="GO" id="GO:0019287">
    <property type="term" value="P:isopentenyl diphosphate biosynthetic process, mevalonate pathway"/>
    <property type="evidence" value="ECO:0007669"/>
    <property type="project" value="UniProtKB-UniPathway"/>
</dbReference>
<keyword evidence="5" id="KW-0808">Transferase</keyword>
<evidence type="ECO:0000256" key="10">
    <source>
        <dbReference type="ARBA" id="ARBA00023098"/>
    </source>
</evidence>
<name>A0A836HK34_LEIEN</name>
<evidence type="ECO:0000256" key="11">
    <source>
        <dbReference type="ARBA" id="ARBA00023221"/>
    </source>
</evidence>
<dbReference type="AlphaFoldDB" id="A0A836HK34"/>
<evidence type="ECO:0000256" key="8">
    <source>
        <dbReference type="ARBA" id="ARBA00022840"/>
    </source>
</evidence>
<dbReference type="PANTHER" id="PTHR31814">
    <property type="match status" value="1"/>
</dbReference>
<evidence type="ECO:0000313" key="14">
    <source>
        <dbReference type="Proteomes" id="UP000674179"/>
    </source>
</evidence>
<protein>
    <recommendedName>
        <fullName evidence="3">phosphomevalonate kinase</fullName>
        <ecNumber evidence="3">2.7.4.2</ecNumber>
    </recommendedName>
</protein>
<comment type="caution">
    <text evidence="13">The sequence shown here is derived from an EMBL/GenBank/DDBJ whole genome shotgun (WGS) entry which is preliminary data.</text>
</comment>
<dbReference type="EC" id="2.7.4.2" evidence="3"/>
<organism evidence="13 14">
    <name type="scientific">Leishmania enriettii</name>
    <dbReference type="NCBI Taxonomy" id="5663"/>
    <lineage>
        <taxon>Eukaryota</taxon>
        <taxon>Discoba</taxon>
        <taxon>Euglenozoa</taxon>
        <taxon>Kinetoplastea</taxon>
        <taxon>Metakinetoplastina</taxon>
        <taxon>Trypanosomatida</taxon>
        <taxon>Trypanosomatidae</taxon>
        <taxon>Leishmaniinae</taxon>
        <taxon>Leishmania</taxon>
    </lineage>
</organism>